<keyword evidence="2 4" id="KW-0863">Zinc-finger</keyword>
<keyword evidence="8" id="KW-1185">Reference proteome</keyword>
<evidence type="ECO:0000256" key="3">
    <source>
        <dbReference type="ARBA" id="ARBA00022833"/>
    </source>
</evidence>
<dbReference type="SUPFAM" id="SSF57850">
    <property type="entry name" value="RING/U-box"/>
    <property type="match status" value="1"/>
</dbReference>
<proteinExistence type="predicted"/>
<feature type="region of interest" description="Disordered" evidence="5">
    <location>
        <begin position="119"/>
        <end position="188"/>
    </location>
</feature>
<dbReference type="EMBL" id="LGRX02011077">
    <property type="protein sequence ID" value="KAK3269292.1"/>
    <property type="molecule type" value="Genomic_DNA"/>
</dbReference>
<comment type="caution">
    <text evidence="7">The sequence shown here is derived from an EMBL/GenBank/DDBJ whole genome shotgun (WGS) entry which is preliminary data.</text>
</comment>
<dbReference type="PANTHER" id="PTHR46858">
    <property type="entry name" value="OS05G0521000 PROTEIN"/>
    <property type="match status" value="1"/>
</dbReference>
<keyword evidence="3" id="KW-0862">Zinc</keyword>
<dbReference type="PANTHER" id="PTHR46858:SF5">
    <property type="entry name" value="E3 UBIQUITIN-PROTEIN LIGASE APD1-RELATED"/>
    <property type="match status" value="1"/>
</dbReference>
<dbReference type="Gene3D" id="3.30.40.10">
    <property type="entry name" value="Zinc/RING finger domain, C3HC4 (zinc finger)"/>
    <property type="match status" value="1"/>
</dbReference>
<sequence length="351" mass="37430">MMTVVLAMMSGWADMGALSGALRGPQWWVWAVEAVTWCFPMVILPACTDWRLETIIFGCLQYRLSLFYADPTVNSEPGSVYPGALPERLGLLLPNAAIFLLQGLLGAGVIAVRSAAGRAGVHGGGGQGGRGSSAESRDREDRYGAPGRGALPGRQLRPRGAGRRAGGSQPTPSRSCDEPPQTGRHGSFDATTAHILRRLGLWATSGTCLARRLAMNVWQGMGAVVLRCGAFLDCLISAPVTAAFAWVKACMPWLYVTPSAGLASPTSQAGNISQEASPATPPASPVTMQNVVASAIVSEECIICCERNKECVLLPCYHLCTCLKCGKKLFQKNLSCPMCRSRIKRVQKVYT</sequence>
<gene>
    <name evidence="7" type="ORF">CYMTET_22261</name>
</gene>
<evidence type="ECO:0000256" key="1">
    <source>
        <dbReference type="ARBA" id="ARBA00022723"/>
    </source>
</evidence>
<dbReference type="InterPro" id="IPR013083">
    <property type="entry name" value="Znf_RING/FYVE/PHD"/>
</dbReference>
<keyword evidence="1" id="KW-0479">Metal-binding</keyword>
<dbReference type="GO" id="GO:0016567">
    <property type="term" value="P:protein ubiquitination"/>
    <property type="evidence" value="ECO:0007669"/>
    <property type="project" value="TreeGrafter"/>
</dbReference>
<dbReference type="InterPro" id="IPR001841">
    <property type="entry name" value="Znf_RING"/>
</dbReference>
<evidence type="ECO:0000259" key="6">
    <source>
        <dbReference type="PROSITE" id="PS50089"/>
    </source>
</evidence>
<reference evidence="7 8" key="1">
    <citation type="journal article" date="2015" name="Genome Biol. Evol.">
        <title>Comparative Genomics of a Bacterivorous Green Alga Reveals Evolutionary Causalities and Consequences of Phago-Mixotrophic Mode of Nutrition.</title>
        <authorList>
            <person name="Burns J.A."/>
            <person name="Paasch A."/>
            <person name="Narechania A."/>
            <person name="Kim E."/>
        </authorList>
    </citation>
    <scope>NUCLEOTIDE SEQUENCE [LARGE SCALE GENOMIC DNA]</scope>
    <source>
        <strain evidence="7 8">PLY_AMNH</strain>
    </source>
</reference>
<evidence type="ECO:0000256" key="2">
    <source>
        <dbReference type="ARBA" id="ARBA00022771"/>
    </source>
</evidence>
<feature type="compositionally biased region" description="Gly residues" evidence="5">
    <location>
        <begin position="120"/>
        <end position="131"/>
    </location>
</feature>
<evidence type="ECO:0000313" key="8">
    <source>
        <dbReference type="Proteomes" id="UP001190700"/>
    </source>
</evidence>
<dbReference type="AlphaFoldDB" id="A0AAE0G0R8"/>
<evidence type="ECO:0000313" key="7">
    <source>
        <dbReference type="EMBL" id="KAK3269292.1"/>
    </source>
</evidence>
<dbReference type="Proteomes" id="UP001190700">
    <property type="component" value="Unassembled WGS sequence"/>
</dbReference>
<evidence type="ECO:0000256" key="4">
    <source>
        <dbReference type="PROSITE-ProRule" id="PRU00175"/>
    </source>
</evidence>
<dbReference type="Pfam" id="PF13920">
    <property type="entry name" value="zf-C3HC4_3"/>
    <property type="match status" value="1"/>
</dbReference>
<name>A0AAE0G0R8_9CHLO</name>
<dbReference type="GO" id="GO:0061630">
    <property type="term" value="F:ubiquitin protein ligase activity"/>
    <property type="evidence" value="ECO:0007669"/>
    <property type="project" value="TreeGrafter"/>
</dbReference>
<dbReference type="GO" id="GO:0008270">
    <property type="term" value="F:zinc ion binding"/>
    <property type="evidence" value="ECO:0007669"/>
    <property type="project" value="UniProtKB-KW"/>
</dbReference>
<protein>
    <recommendedName>
        <fullName evidence="6">RING-type domain-containing protein</fullName>
    </recommendedName>
</protein>
<organism evidence="7 8">
    <name type="scientific">Cymbomonas tetramitiformis</name>
    <dbReference type="NCBI Taxonomy" id="36881"/>
    <lineage>
        <taxon>Eukaryota</taxon>
        <taxon>Viridiplantae</taxon>
        <taxon>Chlorophyta</taxon>
        <taxon>Pyramimonadophyceae</taxon>
        <taxon>Pyramimonadales</taxon>
        <taxon>Pyramimonadaceae</taxon>
        <taxon>Cymbomonas</taxon>
    </lineage>
</organism>
<accession>A0AAE0G0R8</accession>
<evidence type="ECO:0000256" key="5">
    <source>
        <dbReference type="SAM" id="MobiDB-lite"/>
    </source>
</evidence>
<dbReference type="PROSITE" id="PS50089">
    <property type="entry name" value="ZF_RING_2"/>
    <property type="match status" value="1"/>
</dbReference>
<feature type="domain" description="RING-type" evidence="6">
    <location>
        <begin position="301"/>
        <end position="340"/>
    </location>
</feature>